<dbReference type="InterPro" id="IPR055348">
    <property type="entry name" value="DctQ"/>
</dbReference>
<dbReference type="EMBL" id="VHSH01000017">
    <property type="protein sequence ID" value="TQV70277.1"/>
    <property type="molecule type" value="Genomic_DNA"/>
</dbReference>
<organism evidence="12 13">
    <name type="scientific">Denitrobaculum tricleocarpae</name>
    <dbReference type="NCBI Taxonomy" id="2591009"/>
    <lineage>
        <taxon>Bacteria</taxon>
        <taxon>Pseudomonadati</taxon>
        <taxon>Pseudomonadota</taxon>
        <taxon>Alphaproteobacteria</taxon>
        <taxon>Rhodospirillales</taxon>
        <taxon>Rhodospirillaceae</taxon>
        <taxon>Denitrobaculum</taxon>
    </lineage>
</organism>
<reference evidence="12 13" key="1">
    <citation type="submission" date="2019-06" db="EMBL/GenBank/DDBJ databases">
        <title>Whole genome sequence for Rhodospirillaceae sp. R148.</title>
        <authorList>
            <person name="Wang G."/>
        </authorList>
    </citation>
    <scope>NUCLEOTIDE SEQUENCE [LARGE SCALE GENOMIC DNA]</scope>
    <source>
        <strain evidence="12 13">R148</strain>
    </source>
</reference>
<evidence type="ECO:0000256" key="9">
    <source>
        <dbReference type="RuleBase" id="RU369079"/>
    </source>
</evidence>
<comment type="similarity">
    <text evidence="8 9">Belongs to the TRAP transporter small permease family.</text>
</comment>
<evidence type="ECO:0000256" key="2">
    <source>
        <dbReference type="ARBA" id="ARBA00022448"/>
    </source>
</evidence>
<feature type="compositionally biased region" description="Basic and acidic residues" evidence="10">
    <location>
        <begin position="206"/>
        <end position="224"/>
    </location>
</feature>
<feature type="transmembrane region" description="Helical" evidence="9">
    <location>
        <begin position="143"/>
        <end position="162"/>
    </location>
</feature>
<dbReference type="Proteomes" id="UP000315252">
    <property type="component" value="Unassembled WGS sequence"/>
</dbReference>
<dbReference type="PANTHER" id="PTHR35011:SF4">
    <property type="entry name" value="SLL1102 PROTEIN"/>
    <property type="match status" value="1"/>
</dbReference>
<dbReference type="RefSeq" id="WP_142899735.1">
    <property type="nucleotide sequence ID" value="NZ_ML660068.1"/>
</dbReference>
<comment type="caution">
    <text evidence="12">The sequence shown here is derived from an EMBL/GenBank/DDBJ whole genome shotgun (WGS) entry which is preliminary data.</text>
</comment>
<dbReference type="AlphaFoldDB" id="A0A545SZ83"/>
<comment type="subunit">
    <text evidence="9">The complex comprises the extracytoplasmic solute receptor protein and the two transmembrane proteins.</text>
</comment>
<feature type="transmembrane region" description="Helical" evidence="9">
    <location>
        <begin position="59"/>
        <end position="78"/>
    </location>
</feature>
<evidence type="ECO:0000256" key="10">
    <source>
        <dbReference type="SAM" id="MobiDB-lite"/>
    </source>
</evidence>
<dbReference type="OrthoDB" id="7843894at2"/>
<evidence type="ECO:0000256" key="3">
    <source>
        <dbReference type="ARBA" id="ARBA00022475"/>
    </source>
</evidence>
<dbReference type="GO" id="GO:0005886">
    <property type="term" value="C:plasma membrane"/>
    <property type="evidence" value="ECO:0007669"/>
    <property type="project" value="UniProtKB-SubCell"/>
</dbReference>
<evidence type="ECO:0000256" key="6">
    <source>
        <dbReference type="ARBA" id="ARBA00022989"/>
    </source>
</evidence>
<evidence type="ECO:0000256" key="7">
    <source>
        <dbReference type="ARBA" id="ARBA00023136"/>
    </source>
</evidence>
<proteinExistence type="inferred from homology"/>
<feature type="transmembrane region" description="Helical" evidence="9">
    <location>
        <begin position="27"/>
        <end position="47"/>
    </location>
</feature>
<sequence length="224" mass="24467">MASTTVRTDDSLLSKADRQIFRVESTLNLMAGLVVFTLMILAVAQIVGRKVFNLPIPGFIDWVEQFMVVFAFLGVAYCQRLGGHIRMDILIGRVRGRPLWLAEVVGVLLMMIAVGALVYGSYLHFERALTIGDSTIDIALPTWPAKLMVPVALGLLWLRLLVQLIGYGRAFINGEEIPIAVPMIEDAAAVAKREAEEAMGLSLDELEGRGKDPDGGDKDKGARS</sequence>
<comment type="subcellular location">
    <subcellularLocation>
        <location evidence="1 9">Cell inner membrane</location>
        <topology evidence="1 9">Multi-pass membrane protein</topology>
    </subcellularLocation>
</comment>
<keyword evidence="5 9" id="KW-0812">Transmembrane</keyword>
<keyword evidence="4 9" id="KW-0997">Cell inner membrane</keyword>
<keyword evidence="3" id="KW-1003">Cell membrane</keyword>
<dbReference type="PANTHER" id="PTHR35011">
    <property type="entry name" value="2,3-DIKETO-L-GULONATE TRAP TRANSPORTER SMALL PERMEASE PROTEIN YIAM"/>
    <property type="match status" value="1"/>
</dbReference>
<evidence type="ECO:0000259" key="11">
    <source>
        <dbReference type="Pfam" id="PF04290"/>
    </source>
</evidence>
<dbReference type="GO" id="GO:0022857">
    <property type="term" value="F:transmembrane transporter activity"/>
    <property type="evidence" value="ECO:0007669"/>
    <property type="project" value="UniProtKB-UniRule"/>
</dbReference>
<protein>
    <recommendedName>
        <fullName evidence="9">TRAP transporter small permease protein</fullName>
    </recommendedName>
</protein>
<keyword evidence="2 9" id="KW-0813">Transport</keyword>
<feature type="transmembrane region" description="Helical" evidence="9">
    <location>
        <begin position="99"/>
        <end position="123"/>
    </location>
</feature>
<keyword evidence="13" id="KW-1185">Reference proteome</keyword>
<accession>A0A545SZ83</accession>
<feature type="domain" description="Tripartite ATP-independent periplasmic transporters DctQ component" evidence="11">
    <location>
        <begin position="38"/>
        <end position="165"/>
    </location>
</feature>
<gene>
    <name evidence="12" type="ORF">FKG95_27795</name>
</gene>
<name>A0A545SZ83_9PROT</name>
<evidence type="ECO:0000256" key="5">
    <source>
        <dbReference type="ARBA" id="ARBA00022692"/>
    </source>
</evidence>
<feature type="region of interest" description="Disordered" evidence="10">
    <location>
        <begin position="201"/>
        <end position="224"/>
    </location>
</feature>
<dbReference type="Pfam" id="PF04290">
    <property type="entry name" value="DctQ"/>
    <property type="match status" value="1"/>
</dbReference>
<evidence type="ECO:0000256" key="8">
    <source>
        <dbReference type="ARBA" id="ARBA00038436"/>
    </source>
</evidence>
<keyword evidence="7 9" id="KW-0472">Membrane</keyword>
<evidence type="ECO:0000256" key="4">
    <source>
        <dbReference type="ARBA" id="ARBA00022519"/>
    </source>
</evidence>
<evidence type="ECO:0000313" key="12">
    <source>
        <dbReference type="EMBL" id="TQV70277.1"/>
    </source>
</evidence>
<evidence type="ECO:0000256" key="1">
    <source>
        <dbReference type="ARBA" id="ARBA00004429"/>
    </source>
</evidence>
<keyword evidence="6 9" id="KW-1133">Transmembrane helix</keyword>
<evidence type="ECO:0000313" key="13">
    <source>
        <dbReference type="Proteomes" id="UP000315252"/>
    </source>
</evidence>
<dbReference type="InterPro" id="IPR007387">
    <property type="entry name" value="TRAP_DctQ"/>
</dbReference>
<comment type="function">
    <text evidence="9">Part of the tripartite ATP-independent periplasmic (TRAP) transport system.</text>
</comment>